<keyword evidence="2" id="KW-0732">Signal</keyword>
<keyword evidence="1" id="KW-0812">Transmembrane</keyword>
<feature type="chain" id="PRO_5042569819" evidence="2">
    <location>
        <begin position="22"/>
        <end position="384"/>
    </location>
</feature>
<evidence type="ECO:0000313" key="3">
    <source>
        <dbReference type="EMBL" id="MDM5283867.1"/>
    </source>
</evidence>
<feature type="signal peptide" evidence="2">
    <location>
        <begin position="1"/>
        <end position="21"/>
    </location>
</feature>
<feature type="transmembrane region" description="Helical" evidence="1">
    <location>
        <begin position="337"/>
        <end position="360"/>
    </location>
</feature>
<gene>
    <name evidence="3" type="ORF">QUF85_11180</name>
</gene>
<accession>A0AAJ1QLU1</accession>
<dbReference type="AlphaFoldDB" id="A0AAJ1QLU1"/>
<organism evidence="3 4">
    <name type="scientific">Peribacillus frigoritolerans</name>
    <dbReference type="NCBI Taxonomy" id="450367"/>
    <lineage>
        <taxon>Bacteria</taxon>
        <taxon>Bacillati</taxon>
        <taxon>Bacillota</taxon>
        <taxon>Bacilli</taxon>
        <taxon>Bacillales</taxon>
        <taxon>Bacillaceae</taxon>
        <taxon>Peribacillus</taxon>
    </lineage>
</organism>
<sequence>MKKIVAKVLLCSLALTLFVSMLPTKQPKAEVNKSMIDLAVFEDSLSKPVSAPKPAPNIIERRTINTKYERMESPFVEAIPYDDGTGTGYLDVSWEPVANAQKYQILLFNGSKHHYFTVNGDITEWTTKGKKMFPTPKHIETGMIDYLRDGSGMELSIDPTSLYKKAFEVDGMYDYSKSPYYYVRVTAIFENGASPISYATISSLLTYDFDENGVIEQITPEEEAMFEDIPSIEEMSAEELQVFNESLDENITVMSPSEADIVKEAVIDLYSENGSNISAMSKRLGLSLSNKTVAVGINVALDMAVFGVAAGSVKAFIVKKGKKEAARVFTKTVKSRLIAWGAPALAVSAVYAINYAIVYFDIGARVAIYLDGIDYKPRNGRINF</sequence>
<name>A0AAJ1QLU1_9BACI</name>
<protein>
    <submittedName>
        <fullName evidence="3">Uncharacterized protein</fullName>
    </submittedName>
</protein>
<keyword evidence="1" id="KW-0472">Membrane</keyword>
<reference evidence="3" key="1">
    <citation type="submission" date="2023-06" db="EMBL/GenBank/DDBJ databases">
        <title>Comparative genomics of Bacillaceae isolates and their secondary metabolite potential.</title>
        <authorList>
            <person name="Song L."/>
            <person name="Nielsen L.J."/>
            <person name="Mohite O."/>
            <person name="Xu X."/>
            <person name="Weber T."/>
            <person name="Kovacs A.T."/>
        </authorList>
    </citation>
    <scope>NUCLEOTIDE SEQUENCE</scope>
    <source>
        <strain evidence="3">G1S1</strain>
    </source>
</reference>
<evidence type="ECO:0000313" key="4">
    <source>
        <dbReference type="Proteomes" id="UP001238973"/>
    </source>
</evidence>
<keyword evidence="1" id="KW-1133">Transmembrane helix</keyword>
<proteinExistence type="predicted"/>
<dbReference type="RefSeq" id="WP_063592974.1">
    <property type="nucleotide sequence ID" value="NZ_JAUCFI010000003.1"/>
</dbReference>
<feature type="transmembrane region" description="Helical" evidence="1">
    <location>
        <begin position="293"/>
        <end position="317"/>
    </location>
</feature>
<evidence type="ECO:0000256" key="2">
    <source>
        <dbReference type="SAM" id="SignalP"/>
    </source>
</evidence>
<dbReference type="EMBL" id="JAUCFI010000003">
    <property type="protein sequence ID" value="MDM5283867.1"/>
    <property type="molecule type" value="Genomic_DNA"/>
</dbReference>
<dbReference type="Proteomes" id="UP001238973">
    <property type="component" value="Unassembled WGS sequence"/>
</dbReference>
<evidence type="ECO:0000256" key="1">
    <source>
        <dbReference type="SAM" id="Phobius"/>
    </source>
</evidence>
<comment type="caution">
    <text evidence="3">The sequence shown here is derived from an EMBL/GenBank/DDBJ whole genome shotgun (WGS) entry which is preliminary data.</text>
</comment>